<protein>
    <submittedName>
        <fullName evidence="3">Acyltransferase</fullName>
    </submittedName>
</protein>
<sequence length="204" mass="22370">MIEKGRLRIIGERFKRHPAYKYLLLEKVFSIVFTFTINLLLFPLRYLFLGKIRFGSSISISVSCRNLKSIYIGNRVRINKGVVLWAGYRGGIYIGDFSQLNPYTTIYGDVKIGRYVMIAPHVMLAGGGHGFDDISKPMMLQPSTNKGGIVIEDDVWIGANCTVVDGVVIGKGAIIAAGSVVVGNVASYDIVAGVPAKRIRSRLA</sequence>
<keyword evidence="4" id="KW-1185">Reference proteome</keyword>
<dbReference type="CDD" id="cd04647">
    <property type="entry name" value="LbH_MAT_like"/>
    <property type="match status" value="1"/>
</dbReference>
<keyword evidence="3" id="KW-0808">Transferase</keyword>
<keyword evidence="3" id="KW-0012">Acyltransferase</keyword>
<dbReference type="SUPFAM" id="SSF51161">
    <property type="entry name" value="Trimeric LpxA-like enzymes"/>
    <property type="match status" value="1"/>
</dbReference>
<dbReference type="AlphaFoldDB" id="A0A4Q1D232"/>
<dbReference type="InterPro" id="IPR011004">
    <property type="entry name" value="Trimer_LpxA-like_sf"/>
</dbReference>
<keyword evidence="2" id="KW-1133">Transmembrane helix</keyword>
<proteinExistence type="inferred from homology"/>
<comment type="caution">
    <text evidence="3">The sequence shown here is derived from an EMBL/GenBank/DDBJ whole genome shotgun (WGS) entry which is preliminary data.</text>
</comment>
<reference evidence="3 4" key="1">
    <citation type="submission" date="2019-01" db="EMBL/GenBank/DDBJ databases">
        <title>Filimonas sp. strain TTM-71.</title>
        <authorList>
            <person name="Chen W.-M."/>
        </authorList>
    </citation>
    <scope>NUCLEOTIDE SEQUENCE [LARGE SCALE GENOMIC DNA]</scope>
    <source>
        <strain evidence="3 4">TTM-71</strain>
    </source>
</reference>
<dbReference type="PANTHER" id="PTHR43300">
    <property type="entry name" value="ACETYLTRANSFERASE"/>
    <property type="match status" value="1"/>
</dbReference>
<evidence type="ECO:0000256" key="1">
    <source>
        <dbReference type="ARBA" id="ARBA00007274"/>
    </source>
</evidence>
<evidence type="ECO:0000313" key="4">
    <source>
        <dbReference type="Proteomes" id="UP000290545"/>
    </source>
</evidence>
<dbReference type="RefSeq" id="WP_129005241.1">
    <property type="nucleotide sequence ID" value="NZ_SDHZ01000003.1"/>
</dbReference>
<comment type="similarity">
    <text evidence="1">Belongs to the transferase hexapeptide repeat family.</text>
</comment>
<dbReference type="InterPro" id="IPR001451">
    <property type="entry name" value="Hexapep"/>
</dbReference>
<accession>A0A4Q1D232</accession>
<keyword evidence="2" id="KW-0812">Transmembrane</keyword>
<dbReference type="GO" id="GO:0016746">
    <property type="term" value="F:acyltransferase activity"/>
    <property type="evidence" value="ECO:0007669"/>
    <property type="project" value="UniProtKB-KW"/>
</dbReference>
<evidence type="ECO:0000256" key="2">
    <source>
        <dbReference type="SAM" id="Phobius"/>
    </source>
</evidence>
<keyword evidence="2" id="KW-0472">Membrane</keyword>
<evidence type="ECO:0000313" key="3">
    <source>
        <dbReference type="EMBL" id="RXK81844.1"/>
    </source>
</evidence>
<dbReference type="Proteomes" id="UP000290545">
    <property type="component" value="Unassembled WGS sequence"/>
</dbReference>
<dbReference type="Gene3D" id="2.160.10.10">
    <property type="entry name" value="Hexapeptide repeat proteins"/>
    <property type="match status" value="1"/>
</dbReference>
<feature type="transmembrane region" description="Helical" evidence="2">
    <location>
        <begin position="28"/>
        <end position="48"/>
    </location>
</feature>
<dbReference type="OrthoDB" id="9814490at2"/>
<dbReference type="EMBL" id="SDHZ01000003">
    <property type="protein sequence ID" value="RXK81844.1"/>
    <property type="molecule type" value="Genomic_DNA"/>
</dbReference>
<name>A0A4Q1D232_9BACT</name>
<dbReference type="InterPro" id="IPR050179">
    <property type="entry name" value="Trans_hexapeptide_repeat"/>
</dbReference>
<organism evidence="3 4">
    <name type="scientific">Filimonas effusa</name>
    <dbReference type="NCBI Taxonomy" id="2508721"/>
    <lineage>
        <taxon>Bacteria</taxon>
        <taxon>Pseudomonadati</taxon>
        <taxon>Bacteroidota</taxon>
        <taxon>Chitinophagia</taxon>
        <taxon>Chitinophagales</taxon>
        <taxon>Chitinophagaceae</taxon>
        <taxon>Filimonas</taxon>
    </lineage>
</organism>
<dbReference type="Pfam" id="PF00132">
    <property type="entry name" value="Hexapep"/>
    <property type="match status" value="2"/>
</dbReference>
<gene>
    <name evidence="3" type="ORF">ESB13_18825</name>
</gene>